<dbReference type="AlphaFoldDB" id="A0A3M2JIR9"/>
<proteinExistence type="predicted"/>
<keyword evidence="2" id="KW-1185">Reference proteome</keyword>
<dbReference type="OrthoDB" id="3541734at2"/>
<name>A0A3M2JIR9_9CELL</name>
<sequence length="179" mass="20350">MSGRREPLVADDVGTWFRVWRCSRCGTLWREDERRALPIGETEADEVYPVWRDLERWVVTTPLPLVLQQYRAGQLGDRLCVLALLHHDVLGTDQAPEDPTTQVLYSSPEAAVADGRDPAALSWGSVARRLRCASGRRRVVFDPASPWWCDMNDWVIEYLDANGRRTVTEADRRRGGDAT</sequence>
<accession>A0A3M2JIR9</accession>
<dbReference type="RefSeq" id="WP_122148148.1">
    <property type="nucleotide sequence ID" value="NZ_RFFI01000013.1"/>
</dbReference>
<protein>
    <submittedName>
        <fullName evidence="1">Uncharacterized protein</fullName>
    </submittedName>
</protein>
<gene>
    <name evidence="1" type="ORF">EBM89_03885</name>
</gene>
<comment type="caution">
    <text evidence="1">The sequence shown here is derived from an EMBL/GenBank/DDBJ whole genome shotgun (WGS) entry which is preliminary data.</text>
</comment>
<evidence type="ECO:0000313" key="1">
    <source>
        <dbReference type="EMBL" id="RMI13559.1"/>
    </source>
</evidence>
<dbReference type="EMBL" id="RFFI01000013">
    <property type="protein sequence ID" value="RMI13559.1"/>
    <property type="molecule type" value="Genomic_DNA"/>
</dbReference>
<dbReference type="Proteomes" id="UP000269289">
    <property type="component" value="Unassembled WGS sequence"/>
</dbReference>
<evidence type="ECO:0000313" key="2">
    <source>
        <dbReference type="Proteomes" id="UP000269289"/>
    </source>
</evidence>
<organism evidence="1 2">
    <name type="scientific">Cellulomonas triticagri</name>
    <dbReference type="NCBI Taxonomy" id="2483352"/>
    <lineage>
        <taxon>Bacteria</taxon>
        <taxon>Bacillati</taxon>
        <taxon>Actinomycetota</taxon>
        <taxon>Actinomycetes</taxon>
        <taxon>Micrococcales</taxon>
        <taxon>Cellulomonadaceae</taxon>
        <taxon>Cellulomonas</taxon>
    </lineage>
</organism>
<reference evidence="1 2" key="1">
    <citation type="submission" date="2018-10" db="EMBL/GenBank/DDBJ databases">
        <title>Isolation, diversity and antifungal activity of actinobacteria from wheat.</title>
        <authorList>
            <person name="Han C."/>
        </authorList>
    </citation>
    <scope>NUCLEOTIDE SEQUENCE [LARGE SCALE GENOMIC DNA]</scope>
    <source>
        <strain evidence="1 2">NEAU-YY56</strain>
    </source>
</reference>